<dbReference type="GO" id="GO:0016791">
    <property type="term" value="F:phosphatase activity"/>
    <property type="evidence" value="ECO:0007669"/>
    <property type="project" value="TreeGrafter"/>
</dbReference>
<protein>
    <submittedName>
        <fullName evidence="1">Pseudouridine 5'-phosphatase</fullName>
    </submittedName>
</protein>
<dbReference type="InterPro" id="IPR036412">
    <property type="entry name" value="HAD-like_sf"/>
</dbReference>
<dbReference type="NCBIfam" id="TIGR01509">
    <property type="entry name" value="HAD-SF-IA-v3"/>
    <property type="match status" value="1"/>
</dbReference>
<dbReference type="PANTHER" id="PTHR18901:SF38">
    <property type="entry name" value="PSEUDOURIDINE-5'-PHOSPHATASE"/>
    <property type="match status" value="1"/>
</dbReference>
<reference evidence="1 2" key="1">
    <citation type="journal article" date="2019" name="Gigascience">
        <title>Whole-genome sequence of the oriental lung fluke Paragonimus westermani.</title>
        <authorList>
            <person name="Oey H."/>
            <person name="Zakrzewski M."/>
            <person name="Narain K."/>
            <person name="Devi K.R."/>
            <person name="Agatsuma T."/>
            <person name="Nawaratna S."/>
            <person name="Gobert G.N."/>
            <person name="Jones M.K."/>
            <person name="Ragan M.A."/>
            <person name="McManus D.P."/>
            <person name="Krause L."/>
        </authorList>
    </citation>
    <scope>NUCLEOTIDE SEQUENCE [LARGE SCALE GENOMIC DNA]</scope>
    <source>
        <strain evidence="1 2">IND2009</strain>
    </source>
</reference>
<comment type="caution">
    <text evidence="1">The sequence shown here is derived from an EMBL/GenBank/DDBJ whole genome shotgun (WGS) entry which is preliminary data.</text>
</comment>
<dbReference type="AlphaFoldDB" id="A0A5J4N939"/>
<dbReference type="Gene3D" id="1.10.150.240">
    <property type="entry name" value="Putative phosphatase, domain 2"/>
    <property type="match status" value="1"/>
</dbReference>
<sequence length="236" mass="25802">MKPAVSHIIFDVDGLLLDTETVYTAVSSKILEGYGLKLTYETKRKLMGRKPHDAAAVLVRHLAAPFTPEEWMASFNAHLTEDRWHAVACLPGAERLVLHLAKHNIPMAAATGCCSHELEQKMTNHQNIWRTINHAVASGDDPSIKCGKPKPDIFLAAASRFPTPPTTMDSVLVFEDSPLGVEAAIAAGMHVVWVPPPEEPPSDAPETIPASCVSRVTRLKSLLDFKPEQFGIPPFD</sequence>
<dbReference type="SUPFAM" id="SSF56784">
    <property type="entry name" value="HAD-like"/>
    <property type="match status" value="1"/>
</dbReference>
<evidence type="ECO:0000313" key="2">
    <source>
        <dbReference type="Proteomes" id="UP000324629"/>
    </source>
</evidence>
<gene>
    <name evidence="1" type="ORF">DEA37_0009923</name>
</gene>
<dbReference type="SFLD" id="SFLDS00003">
    <property type="entry name" value="Haloacid_Dehalogenase"/>
    <property type="match status" value="1"/>
</dbReference>
<dbReference type="EMBL" id="QNGE01005396">
    <property type="protein sequence ID" value="KAA3672074.1"/>
    <property type="molecule type" value="Genomic_DNA"/>
</dbReference>
<dbReference type="InterPro" id="IPR041492">
    <property type="entry name" value="HAD_2"/>
</dbReference>
<keyword evidence="2" id="KW-1185">Reference proteome</keyword>
<name>A0A5J4N939_9TREM</name>
<dbReference type="InterPro" id="IPR023214">
    <property type="entry name" value="HAD_sf"/>
</dbReference>
<dbReference type="SFLD" id="SFLDG01129">
    <property type="entry name" value="C1.5:_HAD__Beta-PGM__Phosphata"/>
    <property type="match status" value="1"/>
</dbReference>
<evidence type="ECO:0000313" key="1">
    <source>
        <dbReference type="EMBL" id="KAA3672074.1"/>
    </source>
</evidence>
<dbReference type="InterPro" id="IPR006439">
    <property type="entry name" value="HAD-SF_hydro_IA"/>
</dbReference>
<accession>A0A5J4N939</accession>
<dbReference type="Gene3D" id="3.40.50.1000">
    <property type="entry name" value="HAD superfamily/HAD-like"/>
    <property type="match status" value="1"/>
</dbReference>
<dbReference type="Proteomes" id="UP000324629">
    <property type="component" value="Unassembled WGS sequence"/>
</dbReference>
<dbReference type="Pfam" id="PF13419">
    <property type="entry name" value="HAD_2"/>
    <property type="match status" value="1"/>
</dbReference>
<organism evidence="1 2">
    <name type="scientific">Paragonimus westermani</name>
    <dbReference type="NCBI Taxonomy" id="34504"/>
    <lineage>
        <taxon>Eukaryota</taxon>
        <taxon>Metazoa</taxon>
        <taxon>Spiralia</taxon>
        <taxon>Lophotrochozoa</taxon>
        <taxon>Platyhelminthes</taxon>
        <taxon>Trematoda</taxon>
        <taxon>Digenea</taxon>
        <taxon>Plagiorchiida</taxon>
        <taxon>Troglotremata</taxon>
        <taxon>Troglotrematidae</taxon>
        <taxon>Paragonimus</taxon>
    </lineage>
</organism>
<proteinExistence type="predicted"/>
<dbReference type="InterPro" id="IPR023198">
    <property type="entry name" value="PGP-like_dom2"/>
</dbReference>
<dbReference type="PANTHER" id="PTHR18901">
    <property type="entry name" value="2-DEOXYGLUCOSE-6-PHOSPHATE PHOSPHATASE 2"/>
    <property type="match status" value="1"/>
</dbReference>